<evidence type="ECO:0000313" key="1">
    <source>
        <dbReference type="EMBL" id="MBA0601306.1"/>
    </source>
</evidence>
<gene>
    <name evidence="1" type="ORF">Gorai_004487</name>
</gene>
<dbReference type="AlphaFoldDB" id="A0A7J8QJB1"/>
<proteinExistence type="predicted"/>
<feature type="non-terminal residue" evidence="1">
    <location>
        <position position="59"/>
    </location>
</feature>
<dbReference type="Proteomes" id="UP000593578">
    <property type="component" value="Unassembled WGS sequence"/>
</dbReference>
<accession>A0A7J8QJB1</accession>
<name>A0A7J8QJB1_GOSRA</name>
<dbReference type="EMBL" id="JABEZZ010000012">
    <property type="protein sequence ID" value="MBA0601306.1"/>
    <property type="molecule type" value="Genomic_DNA"/>
</dbReference>
<reference evidence="1 2" key="1">
    <citation type="journal article" date="2019" name="Genome Biol. Evol.">
        <title>Insights into the evolution of the New World diploid cottons (Gossypium, subgenus Houzingenia) based on genome sequencing.</title>
        <authorList>
            <person name="Grover C.E."/>
            <person name="Arick M.A. 2nd"/>
            <person name="Thrash A."/>
            <person name="Conover J.L."/>
            <person name="Sanders W.S."/>
            <person name="Peterson D.G."/>
            <person name="Frelichowski J.E."/>
            <person name="Scheffler J.A."/>
            <person name="Scheffler B.E."/>
            <person name="Wendel J.F."/>
        </authorList>
    </citation>
    <scope>NUCLEOTIDE SEQUENCE [LARGE SCALE GENOMIC DNA]</scope>
    <source>
        <strain evidence="1">8</strain>
        <tissue evidence="1">Leaf</tissue>
    </source>
</reference>
<sequence length="59" mass="6707">MELGFEVAEMGWDLSLRAKSRRALAMNSVWLRDDGGGIQRGSSIERHDLGRCNWEATNR</sequence>
<comment type="caution">
    <text evidence="1">The sequence shown here is derived from an EMBL/GenBank/DDBJ whole genome shotgun (WGS) entry which is preliminary data.</text>
</comment>
<protein>
    <submittedName>
        <fullName evidence="1">Uncharacterized protein</fullName>
    </submittedName>
</protein>
<evidence type="ECO:0000313" key="2">
    <source>
        <dbReference type="Proteomes" id="UP000593578"/>
    </source>
</evidence>
<organism evidence="1 2">
    <name type="scientific">Gossypium raimondii</name>
    <name type="common">Peruvian cotton</name>
    <name type="synonym">Gossypium klotzschianum subsp. raimondii</name>
    <dbReference type="NCBI Taxonomy" id="29730"/>
    <lineage>
        <taxon>Eukaryota</taxon>
        <taxon>Viridiplantae</taxon>
        <taxon>Streptophyta</taxon>
        <taxon>Embryophyta</taxon>
        <taxon>Tracheophyta</taxon>
        <taxon>Spermatophyta</taxon>
        <taxon>Magnoliopsida</taxon>
        <taxon>eudicotyledons</taxon>
        <taxon>Gunneridae</taxon>
        <taxon>Pentapetalae</taxon>
        <taxon>rosids</taxon>
        <taxon>malvids</taxon>
        <taxon>Malvales</taxon>
        <taxon>Malvaceae</taxon>
        <taxon>Malvoideae</taxon>
        <taxon>Gossypium</taxon>
    </lineage>
</organism>